<dbReference type="PANTHER" id="PTHR37023:SF1">
    <property type="entry name" value="ISSOD25 TRANSPOSASE TNPA_ISSOD25"/>
    <property type="match status" value="1"/>
</dbReference>
<proteinExistence type="predicted"/>
<name>V5WDA1_9SPIO</name>
<organism evidence="3 4">
    <name type="scientific">Salinispira pacifica</name>
    <dbReference type="NCBI Taxonomy" id="1307761"/>
    <lineage>
        <taxon>Bacteria</taxon>
        <taxon>Pseudomonadati</taxon>
        <taxon>Spirochaetota</taxon>
        <taxon>Spirochaetia</taxon>
        <taxon>Spirochaetales</taxon>
        <taxon>Spirochaetaceae</taxon>
        <taxon>Salinispira</taxon>
    </lineage>
</organism>
<dbReference type="PATRIC" id="fig|1307761.3.peg.370"/>
<dbReference type="InterPro" id="IPR007069">
    <property type="entry name" value="Transposase_32"/>
</dbReference>
<dbReference type="HOGENOM" id="CLU_044565_0_0_12"/>
<dbReference type="AlphaFoldDB" id="V5WDA1"/>
<evidence type="ECO:0000259" key="1">
    <source>
        <dbReference type="Pfam" id="PF04986"/>
    </source>
</evidence>
<feature type="domain" description="Transposase IS801/IS1294" evidence="1">
    <location>
        <begin position="171"/>
        <end position="337"/>
    </location>
</feature>
<protein>
    <submittedName>
        <fullName evidence="3">Protein with transposon-related function</fullName>
    </submittedName>
</protein>
<evidence type="ECO:0000259" key="2">
    <source>
        <dbReference type="Pfam" id="PF14319"/>
    </source>
</evidence>
<dbReference type="GO" id="GO:0004803">
    <property type="term" value="F:transposase activity"/>
    <property type="evidence" value="ECO:0007669"/>
    <property type="project" value="InterPro"/>
</dbReference>
<dbReference type="Pfam" id="PF14319">
    <property type="entry name" value="Zn_Tnp_IS91"/>
    <property type="match status" value="1"/>
</dbReference>
<gene>
    <name evidence="3" type="ORF">L21SP2_0369</name>
</gene>
<dbReference type="KEGG" id="slr:L21SP2_0369"/>
<dbReference type="GO" id="GO:0006313">
    <property type="term" value="P:DNA transposition"/>
    <property type="evidence" value="ECO:0007669"/>
    <property type="project" value="InterPro"/>
</dbReference>
<feature type="domain" description="Transposase zinc-binding" evidence="2">
    <location>
        <begin position="44"/>
        <end position="130"/>
    </location>
</feature>
<accession>V5WDA1</accession>
<dbReference type="Pfam" id="PF04986">
    <property type="entry name" value="Y2_Tnp"/>
    <property type="match status" value="1"/>
</dbReference>
<evidence type="ECO:0000313" key="4">
    <source>
        <dbReference type="Proteomes" id="UP000018680"/>
    </source>
</evidence>
<dbReference type="PANTHER" id="PTHR37023">
    <property type="entry name" value="TRANSPOSASE"/>
    <property type="match status" value="1"/>
</dbReference>
<dbReference type="eggNOG" id="COG0399">
    <property type="taxonomic scope" value="Bacteria"/>
</dbReference>
<dbReference type="GO" id="GO:0003677">
    <property type="term" value="F:DNA binding"/>
    <property type="evidence" value="ECO:0007669"/>
    <property type="project" value="InterPro"/>
</dbReference>
<reference evidence="3 4" key="1">
    <citation type="journal article" date="2015" name="Stand. Genomic Sci.">
        <title>Complete genome sequence and description of Salinispira pacifica gen. nov., sp. nov., a novel spirochaete isolated form a hypersaline microbial mat.</title>
        <authorList>
            <person name="Ben Hania W."/>
            <person name="Joseph M."/>
            <person name="Schumann P."/>
            <person name="Bunk B."/>
            <person name="Fiebig A."/>
            <person name="Sproer C."/>
            <person name="Klenk H.P."/>
            <person name="Fardeau M.L."/>
            <person name="Spring S."/>
        </authorList>
    </citation>
    <scope>NUCLEOTIDE SEQUENCE [LARGE SCALE GENOMIC DNA]</scope>
    <source>
        <strain evidence="3 4">L21-RPul-D2</strain>
    </source>
</reference>
<dbReference type="EMBL" id="CP006939">
    <property type="protein sequence ID" value="AHC13803.1"/>
    <property type="molecule type" value="Genomic_DNA"/>
</dbReference>
<dbReference type="InterPro" id="IPR026889">
    <property type="entry name" value="Zn_Tnp"/>
</dbReference>
<evidence type="ECO:0000313" key="3">
    <source>
        <dbReference type="EMBL" id="AHC13803.1"/>
    </source>
</evidence>
<dbReference type="STRING" id="1307761.L21SP2_0369"/>
<dbReference type="Proteomes" id="UP000018680">
    <property type="component" value="Chromosome"/>
</dbReference>
<keyword evidence="4" id="KW-1185">Reference proteome</keyword>
<sequence length="393" mass="45272">MLCGSSIQFKANHKHRATSCRYLYVAVYIPKSTGAVQSIFKNGRVAYEGYAEPSPSQLARIDTFLGCADWSKGLARIRCESCGYSYFRPFSCKVFHLCPSCDQKRTLLYGEYLAKELLLELPHRQFVFTIPKILRPIFRTNKRLFGLVSKLIFSLLSEYFSLVAGKTLQSGCVVSFQSFGEFARFHPHWHVIVLEGGFTKYDKFVYLPIGADKGFVKVWQAAVLSLLLAQEKIHQERVDMLNSWKHSGFSIDSSTRILGEADREALGQYIVRGATCAEKISYDSKTDTVTWTASPKEFFKGKKEYFRSFEFIDQLMAHLPPRRVQLVRRYGVYAGRVRSKWKDRPKLAHFATDYWHEQRGTDTSADSPTEDEHELQGDVWSRLRKQSWARLLQ</sequence>